<dbReference type="Pfam" id="PF16729">
    <property type="entry name" value="DUF5067"/>
    <property type="match status" value="1"/>
</dbReference>
<dbReference type="EMBL" id="BK015988">
    <property type="protein sequence ID" value="DAF88584.1"/>
    <property type="molecule type" value="Genomic_DNA"/>
</dbReference>
<evidence type="ECO:0000256" key="3">
    <source>
        <dbReference type="SAM" id="Phobius"/>
    </source>
</evidence>
<keyword evidence="3" id="KW-0472">Membrane</keyword>
<evidence type="ECO:0000256" key="1">
    <source>
        <dbReference type="ARBA" id="ARBA00022729"/>
    </source>
</evidence>
<name>A0A8S5U2A0_9CAUD</name>
<dbReference type="InterPro" id="IPR031989">
    <property type="entry name" value="DUF5067"/>
</dbReference>
<organism evidence="5">
    <name type="scientific">Siphoviridae sp. ctqzz19</name>
    <dbReference type="NCBI Taxonomy" id="2825682"/>
    <lineage>
        <taxon>Viruses</taxon>
        <taxon>Duplodnaviria</taxon>
        <taxon>Heunggongvirae</taxon>
        <taxon>Uroviricota</taxon>
        <taxon>Caudoviricetes</taxon>
    </lineage>
</organism>
<keyword evidence="3" id="KW-1133">Transmembrane helix</keyword>
<dbReference type="InterPro" id="IPR029050">
    <property type="entry name" value="Immunoprotect_excell_Ig-like"/>
</dbReference>
<feature type="transmembrane region" description="Helical" evidence="3">
    <location>
        <begin position="34"/>
        <end position="54"/>
    </location>
</feature>
<evidence type="ECO:0000313" key="5">
    <source>
        <dbReference type="EMBL" id="DAF88584.1"/>
    </source>
</evidence>
<reference evidence="5" key="1">
    <citation type="journal article" date="2021" name="Proc. Natl. Acad. Sci. U.S.A.">
        <title>A Catalog of Tens of Thousands of Viruses from Human Metagenomes Reveals Hidden Associations with Chronic Diseases.</title>
        <authorList>
            <person name="Tisza M.J."/>
            <person name="Buck C.B."/>
        </authorList>
    </citation>
    <scope>NUCLEOTIDE SEQUENCE</scope>
    <source>
        <strain evidence="5">Ctqzz19</strain>
    </source>
</reference>
<accession>A0A8S5U2A0</accession>
<proteinExistence type="predicted"/>
<dbReference type="Gene3D" id="2.60.40.1240">
    <property type="match status" value="1"/>
</dbReference>
<keyword evidence="3" id="KW-0812">Transmembrane</keyword>
<sequence>MQYCKNCGYCMDDNEKKCPRCGKKTGKDSTLSKILLVIIVFLFFIFFCPMCTGYNNAKNRDKNNNTSETPTLTVKKAGSDESSNSDEVSTFDETESKQETPASQEEQITEGDFLAAASSDDYDLKVTDWEISTDYDNKPALVVYYEYTNKKDTPTAFMWEFTDKVYQNGIELSSTTFGVKEENNNNSKEIQQGATATVSIAYILQDTESPVDITVEEYNIWTKGDYIINKTLDIKK</sequence>
<feature type="region of interest" description="Disordered" evidence="2">
    <location>
        <begin position="59"/>
        <end position="110"/>
    </location>
</feature>
<evidence type="ECO:0000256" key="2">
    <source>
        <dbReference type="SAM" id="MobiDB-lite"/>
    </source>
</evidence>
<feature type="domain" description="DUF5067" evidence="4">
    <location>
        <begin position="115"/>
        <end position="216"/>
    </location>
</feature>
<keyword evidence="1" id="KW-0732">Signal</keyword>
<evidence type="ECO:0000259" key="4">
    <source>
        <dbReference type="Pfam" id="PF16729"/>
    </source>
</evidence>
<protein>
    <recommendedName>
        <fullName evidence="4">DUF5067 domain-containing protein</fullName>
    </recommendedName>
</protein>